<proteinExistence type="predicted"/>
<dbReference type="Gramene" id="OGLUM08G04630.1">
    <property type="protein sequence ID" value="OGLUM08G04630.1"/>
    <property type="gene ID" value="OGLUM08G04630"/>
</dbReference>
<dbReference type="HOGENOM" id="CLU_1463510_0_0_1"/>
<organism evidence="1">
    <name type="scientific">Oryza glumipatula</name>
    <dbReference type="NCBI Taxonomy" id="40148"/>
    <lineage>
        <taxon>Eukaryota</taxon>
        <taxon>Viridiplantae</taxon>
        <taxon>Streptophyta</taxon>
        <taxon>Embryophyta</taxon>
        <taxon>Tracheophyta</taxon>
        <taxon>Spermatophyta</taxon>
        <taxon>Magnoliopsida</taxon>
        <taxon>Liliopsida</taxon>
        <taxon>Poales</taxon>
        <taxon>Poaceae</taxon>
        <taxon>BOP clade</taxon>
        <taxon>Oryzoideae</taxon>
        <taxon>Oryzeae</taxon>
        <taxon>Oryzinae</taxon>
        <taxon>Oryza</taxon>
    </lineage>
</organism>
<reference evidence="1" key="1">
    <citation type="submission" date="2015-04" db="UniProtKB">
        <authorList>
            <consortium name="EnsemblPlants"/>
        </authorList>
    </citation>
    <scope>IDENTIFICATION</scope>
</reference>
<reference evidence="1" key="2">
    <citation type="submission" date="2018-05" db="EMBL/GenBank/DDBJ databases">
        <title>OgluRS3 (Oryza glumaepatula Reference Sequence Version 3).</title>
        <authorList>
            <person name="Zhang J."/>
            <person name="Kudrna D."/>
            <person name="Lee S."/>
            <person name="Talag J."/>
            <person name="Welchert J."/>
            <person name="Wing R.A."/>
        </authorList>
    </citation>
    <scope>NUCLEOTIDE SEQUENCE [LARGE SCALE GENOMIC DNA]</scope>
</reference>
<dbReference type="EnsemblPlants" id="OGLUM08G04630.1">
    <property type="protein sequence ID" value="OGLUM08G04630.1"/>
    <property type="gene ID" value="OGLUM08G04630"/>
</dbReference>
<accession>A0A0E0ARF0</accession>
<sequence>MGGEKGVSRRRKARRPGELTSWTCAGEWCGVGPNYNCNVVFTCMRACWGFCLVTLAKLLSLKLIVALGAVQKPMCSGVTELRLSSVEEHARFRHIVFEVNSICTTLWSHRPRRMCPSPCRLPPPSFLLAASLLPTHRQAPSSGFYLLPPPNDHHLSPYWSPATTHLSRDSASGVLFTCMHGHSWS</sequence>
<evidence type="ECO:0000313" key="1">
    <source>
        <dbReference type="EnsemblPlants" id="OGLUM08G04630.1"/>
    </source>
</evidence>
<dbReference type="AlphaFoldDB" id="A0A0E0ARF0"/>
<keyword evidence="2" id="KW-1185">Reference proteome</keyword>
<evidence type="ECO:0000313" key="2">
    <source>
        <dbReference type="Proteomes" id="UP000026961"/>
    </source>
</evidence>
<dbReference type="Proteomes" id="UP000026961">
    <property type="component" value="Chromosome 8"/>
</dbReference>
<protein>
    <submittedName>
        <fullName evidence="1">Uncharacterized protein</fullName>
    </submittedName>
</protein>
<name>A0A0E0ARF0_9ORYZ</name>